<dbReference type="EMBL" id="JAPWTK010000027">
    <property type="protein sequence ID" value="KAJ8956865.1"/>
    <property type="molecule type" value="Genomic_DNA"/>
</dbReference>
<keyword evidence="7" id="KW-0539">Nucleus</keyword>
<evidence type="ECO:0000256" key="5">
    <source>
        <dbReference type="ARBA" id="ARBA00022833"/>
    </source>
</evidence>
<keyword evidence="2" id="KW-0479">Metal-binding</keyword>
<evidence type="ECO:0000256" key="3">
    <source>
        <dbReference type="ARBA" id="ARBA00022737"/>
    </source>
</evidence>
<evidence type="ECO:0000256" key="2">
    <source>
        <dbReference type="ARBA" id="ARBA00022723"/>
    </source>
</evidence>
<dbReference type="Proteomes" id="UP001162162">
    <property type="component" value="Unassembled WGS sequence"/>
</dbReference>
<sequence>MMEYNELEECLDIKSEDEIKKEEYGCDGVMPSDEIELKPFAEKSCNRETNHRFIESGLYQDVKSALNREISVMGYHELEECLDIKSEGEVKEEEDECDGDIPHDDTEIKPFVNNSYDQTNQTTIECVPGENASVTEMGYLKYGELIEGVEVITYFCKLCSYEDKSKEDLTKHMLHHKDISELTTYQCEQCPYKTQRKGLLTKHILIHGNTTYQCKLCPYKTKWKGNLSKHVRIHQNASELTTYQCDLCPYKTKWKRSLSRHVRIHQDTSDIMTYQCKYCPYKTKRKGNLSTHALIHQNAPELTSYQCKLCPYKTKWKGSLSMHALVHQNAAECKFCSYTANKRVDFKTHMLSEHNIVVTQYDAVIGKPLVLTGEKKK</sequence>
<dbReference type="GO" id="GO:0003700">
    <property type="term" value="F:DNA-binding transcription factor activity"/>
    <property type="evidence" value="ECO:0007669"/>
    <property type="project" value="TreeGrafter"/>
</dbReference>
<name>A0AAV8YZT8_9CUCU</name>
<protein>
    <recommendedName>
        <fullName evidence="9">C2H2-type domain-containing protein</fullName>
    </recommendedName>
</protein>
<proteinExistence type="predicted"/>
<keyword evidence="5" id="KW-0862">Zinc</keyword>
<keyword evidence="6" id="KW-0238">DNA-binding</keyword>
<dbReference type="PANTHER" id="PTHR24404:SF114">
    <property type="entry name" value="KLUMPFUSS, ISOFORM B-RELATED"/>
    <property type="match status" value="1"/>
</dbReference>
<keyword evidence="3" id="KW-0677">Repeat</keyword>
<evidence type="ECO:0000313" key="10">
    <source>
        <dbReference type="EMBL" id="KAJ8956865.1"/>
    </source>
</evidence>
<evidence type="ECO:0000259" key="9">
    <source>
        <dbReference type="PROSITE" id="PS50157"/>
    </source>
</evidence>
<comment type="caution">
    <text evidence="10">The sequence shown here is derived from an EMBL/GenBank/DDBJ whole genome shotgun (WGS) entry which is preliminary data.</text>
</comment>
<evidence type="ECO:0000313" key="11">
    <source>
        <dbReference type="Proteomes" id="UP001162162"/>
    </source>
</evidence>
<dbReference type="GO" id="GO:0000978">
    <property type="term" value="F:RNA polymerase II cis-regulatory region sequence-specific DNA binding"/>
    <property type="evidence" value="ECO:0007669"/>
    <property type="project" value="TreeGrafter"/>
</dbReference>
<dbReference type="GO" id="GO:0005634">
    <property type="term" value="C:nucleus"/>
    <property type="evidence" value="ECO:0007669"/>
    <property type="project" value="UniProtKB-SubCell"/>
</dbReference>
<dbReference type="AlphaFoldDB" id="A0AAV8YZT8"/>
<dbReference type="SMART" id="SM00355">
    <property type="entry name" value="ZnF_C2H2"/>
    <property type="match status" value="7"/>
</dbReference>
<feature type="domain" description="C2H2-type" evidence="9">
    <location>
        <begin position="212"/>
        <end position="239"/>
    </location>
</feature>
<dbReference type="InterPro" id="IPR036236">
    <property type="entry name" value="Znf_C2H2_sf"/>
</dbReference>
<dbReference type="GO" id="GO:0008270">
    <property type="term" value="F:zinc ion binding"/>
    <property type="evidence" value="ECO:0007669"/>
    <property type="project" value="UniProtKB-KW"/>
</dbReference>
<comment type="subcellular location">
    <subcellularLocation>
        <location evidence="1">Nucleus</location>
    </subcellularLocation>
</comment>
<dbReference type="PROSITE" id="PS50157">
    <property type="entry name" value="ZINC_FINGER_C2H2_2"/>
    <property type="match status" value="3"/>
</dbReference>
<feature type="domain" description="C2H2-type" evidence="9">
    <location>
        <begin position="243"/>
        <end position="270"/>
    </location>
</feature>
<accession>A0AAV8YZT8</accession>
<dbReference type="Gene3D" id="3.30.160.60">
    <property type="entry name" value="Classic Zinc Finger"/>
    <property type="match status" value="5"/>
</dbReference>
<reference evidence="10" key="1">
    <citation type="journal article" date="2023" name="Insect Mol. Biol.">
        <title>Genome sequencing provides insights into the evolution of gene families encoding plant cell wall-degrading enzymes in longhorned beetles.</title>
        <authorList>
            <person name="Shin N.R."/>
            <person name="Okamura Y."/>
            <person name="Kirsch R."/>
            <person name="Pauchet Y."/>
        </authorList>
    </citation>
    <scope>NUCLEOTIDE SEQUENCE</scope>
    <source>
        <strain evidence="10">AMC_N1</strain>
    </source>
</reference>
<dbReference type="InterPro" id="IPR013087">
    <property type="entry name" value="Znf_C2H2_type"/>
</dbReference>
<evidence type="ECO:0000256" key="1">
    <source>
        <dbReference type="ARBA" id="ARBA00004123"/>
    </source>
</evidence>
<organism evidence="10 11">
    <name type="scientific">Aromia moschata</name>
    <dbReference type="NCBI Taxonomy" id="1265417"/>
    <lineage>
        <taxon>Eukaryota</taxon>
        <taxon>Metazoa</taxon>
        <taxon>Ecdysozoa</taxon>
        <taxon>Arthropoda</taxon>
        <taxon>Hexapoda</taxon>
        <taxon>Insecta</taxon>
        <taxon>Pterygota</taxon>
        <taxon>Neoptera</taxon>
        <taxon>Endopterygota</taxon>
        <taxon>Coleoptera</taxon>
        <taxon>Polyphaga</taxon>
        <taxon>Cucujiformia</taxon>
        <taxon>Chrysomeloidea</taxon>
        <taxon>Cerambycidae</taxon>
        <taxon>Cerambycinae</taxon>
        <taxon>Callichromatini</taxon>
        <taxon>Aromia</taxon>
    </lineage>
</organism>
<feature type="domain" description="C2H2-type" evidence="9">
    <location>
        <begin position="274"/>
        <end position="301"/>
    </location>
</feature>
<dbReference type="GO" id="GO:0006357">
    <property type="term" value="P:regulation of transcription by RNA polymerase II"/>
    <property type="evidence" value="ECO:0007669"/>
    <property type="project" value="TreeGrafter"/>
</dbReference>
<keyword evidence="4 8" id="KW-0863">Zinc-finger</keyword>
<evidence type="ECO:0000256" key="4">
    <source>
        <dbReference type="ARBA" id="ARBA00022771"/>
    </source>
</evidence>
<gene>
    <name evidence="10" type="ORF">NQ318_014280</name>
</gene>
<evidence type="ECO:0000256" key="6">
    <source>
        <dbReference type="ARBA" id="ARBA00023125"/>
    </source>
</evidence>
<dbReference type="FunFam" id="3.30.160.60:FF:002203">
    <property type="entry name" value="Zinc finger protein 142-like Protein"/>
    <property type="match status" value="1"/>
</dbReference>
<dbReference type="InterPro" id="IPR050589">
    <property type="entry name" value="Ikaros_C2H2-ZF"/>
</dbReference>
<dbReference type="PANTHER" id="PTHR24404">
    <property type="entry name" value="ZINC FINGER PROTEIN"/>
    <property type="match status" value="1"/>
</dbReference>
<keyword evidence="11" id="KW-1185">Reference proteome</keyword>
<dbReference type="Pfam" id="PF00096">
    <property type="entry name" value="zf-C2H2"/>
    <property type="match status" value="2"/>
</dbReference>
<evidence type="ECO:0000256" key="7">
    <source>
        <dbReference type="ARBA" id="ARBA00023242"/>
    </source>
</evidence>
<dbReference type="SUPFAM" id="SSF57667">
    <property type="entry name" value="beta-beta-alpha zinc fingers"/>
    <property type="match status" value="3"/>
</dbReference>
<dbReference type="Pfam" id="PF13909">
    <property type="entry name" value="zf-H2C2_5"/>
    <property type="match status" value="2"/>
</dbReference>
<evidence type="ECO:0000256" key="8">
    <source>
        <dbReference type="PROSITE-ProRule" id="PRU00042"/>
    </source>
</evidence>